<feature type="non-terminal residue" evidence="1">
    <location>
        <position position="1"/>
    </location>
</feature>
<keyword evidence="2" id="KW-1185">Reference proteome</keyword>
<dbReference type="Proteomes" id="UP000247810">
    <property type="component" value="Unassembled WGS sequence"/>
</dbReference>
<organism evidence="1 2">
    <name type="scientific">Aspergillus ellipticus CBS 707.79</name>
    <dbReference type="NCBI Taxonomy" id="1448320"/>
    <lineage>
        <taxon>Eukaryota</taxon>
        <taxon>Fungi</taxon>
        <taxon>Dikarya</taxon>
        <taxon>Ascomycota</taxon>
        <taxon>Pezizomycotina</taxon>
        <taxon>Eurotiomycetes</taxon>
        <taxon>Eurotiomycetidae</taxon>
        <taxon>Eurotiales</taxon>
        <taxon>Aspergillaceae</taxon>
        <taxon>Aspergillus</taxon>
        <taxon>Aspergillus subgen. Circumdati</taxon>
    </lineage>
</organism>
<dbReference type="VEuPathDB" id="FungiDB:BO71DRAFT_403914"/>
<proteinExistence type="predicted"/>
<reference evidence="1 2" key="1">
    <citation type="submission" date="2018-02" db="EMBL/GenBank/DDBJ databases">
        <title>The genomes of Aspergillus section Nigri reveals drivers in fungal speciation.</title>
        <authorList>
            <consortium name="DOE Joint Genome Institute"/>
            <person name="Vesth T.C."/>
            <person name="Nybo J."/>
            <person name="Theobald S."/>
            <person name="Brandl J."/>
            <person name="Frisvad J.C."/>
            <person name="Nielsen K.F."/>
            <person name="Lyhne E.K."/>
            <person name="Kogle M.E."/>
            <person name="Kuo A."/>
            <person name="Riley R."/>
            <person name="Clum A."/>
            <person name="Nolan M."/>
            <person name="Lipzen A."/>
            <person name="Salamov A."/>
            <person name="Henrissat B."/>
            <person name="Wiebenga A."/>
            <person name="De vries R.P."/>
            <person name="Grigoriev I.V."/>
            <person name="Mortensen U.H."/>
            <person name="Andersen M.R."/>
            <person name="Baker S.E."/>
        </authorList>
    </citation>
    <scope>NUCLEOTIDE SEQUENCE [LARGE SCALE GENOMIC DNA]</scope>
    <source>
        <strain evidence="1 2">CBS 707.79</strain>
    </source>
</reference>
<sequence length="58" mass="6731">IAGLYSKLTCLLAIYRGLLDNIYLDNSNRNENKQVTELNLREEHTGLQKVLHLTLYKL</sequence>
<evidence type="ECO:0000313" key="1">
    <source>
        <dbReference type="EMBL" id="PYH88371.1"/>
    </source>
</evidence>
<name>A0A319CV95_9EURO</name>
<evidence type="ECO:0000313" key="2">
    <source>
        <dbReference type="Proteomes" id="UP000247810"/>
    </source>
</evidence>
<gene>
    <name evidence="1" type="ORF">BO71DRAFT_403914</name>
</gene>
<protein>
    <submittedName>
        <fullName evidence="1">Uncharacterized protein</fullName>
    </submittedName>
</protein>
<dbReference type="AlphaFoldDB" id="A0A319CV95"/>
<accession>A0A319CV95</accession>
<dbReference type="EMBL" id="KZ826100">
    <property type="protein sequence ID" value="PYH88371.1"/>
    <property type="molecule type" value="Genomic_DNA"/>
</dbReference>